<evidence type="ECO:0000313" key="2">
    <source>
        <dbReference type="Proteomes" id="UP000050761"/>
    </source>
</evidence>
<evidence type="ECO:0000313" key="3">
    <source>
        <dbReference type="WBParaSite" id="HPBE_0000883901-mRNA-1"/>
    </source>
</evidence>
<sequence length="311" mass="35490">MSSNQKLAPFETKVWCRPGFRPEQRPALFLWLVGQRDVDHNAYRKLGMTPVRMKALDDVRVHPLDQGVPLDQMFCYTTDATLWTEQGDLNMFHWQWTRGLLKTGHLAEVPVSSYKLLSKALCGKWVPFVVVAHDIHDVPWLNRTCIPLHVQIKFSDLVKNCLRSCYPVGGLKRWHDPLQELGWRSRRALEALQQELIKPLSSIIETLLIEPGQMTPQRAAALRELARYPDLDRAIEFFDDNLIPSMACTAVLLDPLVGSVLRKCLTHEMIQIFHISGDRQAKEFIRACPDLYCCAAVAVAQCRGIFGCTRS</sequence>
<proteinExistence type="predicted"/>
<organism evidence="2 3">
    <name type="scientific">Heligmosomoides polygyrus</name>
    <name type="common">Parasitic roundworm</name>
    <dbReference type="NCBI Taxonomy" id="6339"/>
    <lineage>
        <taxon>Eukaryota</taxon>
        <taxon>Metazoa</taxon>
        <taxon>Ecdysozoa</taxon>
        <taxon>Nematoda</taxon>
        <taxon>Chromadorea</taxon>
        <taxon>Rhabditida</taxon>
        <taxon>Rhabditina</taxon>
        <taxon>Rhabditomorpha</taxon>
        <taxon>Strongyloidea</taxon>
        <taxon>Heligmosomidae</taxon>
        <taxon>Heligmosomoides</taxon>
    </lineage>
</organism>
<dbReference type="WBParaSite" id="HPBE_0000883901-mRNA-1">
    <property type="protein sequence ID" value="HPBE_0000883901-mRNA-1"/>
    <property type="gene ID" value="HPBE_0000883901"/>
</dbReference>
<gene>
    <name evidence="1" type="ORF">HPBE_LOCUS8840</name>
</gene>
<keyword evidence="2" id="KW-1185">Reference proteome</keyword>
<dbReference type="EMBL" id="UZAH01026268">
    <property type="protein sequence ID" value="VDO78049.1"/>
    <property type="molecule type" value="Genomic_DNA"/>
</dbReference>
<reference evidence="3" key="2">
    <citation type="submission" date="2019-09" db="UniProtKB">
        <authorList>
            <consortium name="WormBaseParasite"/>
        </authorList>
    </citation>
    <scope>IDENTIFICATION</scope>
</reference>
<accession>A0A3P7YLW4</accession>
<protein>
    <submittedName>
        <fullName evidence="3">Glycosyl transferase</fullName>
    </submittedName>
</protein>
<evidence type="ECO:0000313" key="1">
    <source>
        <dbReference type="EMBL" id="VDO78049.1"/>
    </source>
</evidence>
<name>A0A183FN11_HELPZ</name>
<dbReference type="AlphaFoldDB" id="A0A183FN11"/>
<accession>A0A183FN11</accession>
<reference evidence="1 2" key="1">
    <citation type="submission" date="2018-11" db="EMBL/GenBank/DDBJ databases">
        <authorList>
            <consortium name="Pathogen Informatics"/>
        </authorList>
    </citation>
    <scope>NUCLEOTIDE SEQUENCE [LARGE SCALE GENOMIC DNA]</scope>
</reference>
<dbReference type="Proteomes" id="UP000050761">
    <property type="component" value="Unassembled WGS sequence"/>
</dbReference>